<proteinExistence type="predicted"/>
<sequence>MKYLLPLITFYLLLAPGSLLAQTANYFGGSKEVNDSVKTLFEAMEEPTFANRGNYFRTRQEFGKDSEQAKKMLKQMVLDDSLNLEKVIAVHQKYGWPLESQIGVVAVGQAFLQIQHGNFETQLKFLPVLKKAASRGEFTKSNLALIEDRVLTNKRKKQLYGTQYGVKLNKDGSKETLVWPIKSYPHVKKINNRREKMGLEKLVFTKSAYNAQAKVKDFR</sequence>
<keyword evidence="1" id="KW-0732">Signal</keyword>
<feature type="signal peptide" evidence="1">
    <location>
        <begin position="1"/>
        <end position="21"/>
    </location>
</feature>
<dbReference type="EMBL" id="CP055153">
    <property type="protein sequence ID" value="QMU31139.1"/>
    <property type="molecule type" value="Genomic_DNA"/>
</dbReference>
<gene>
    <name evidence="2" type="ORF">HUW48_25325</name>
</gene>
<keyword evidence="3" id="KW-1185">Reference proteome</keyword>
<dbReference type="AlphaFoldDB" id="A0A7L7LFI1"/>
<reference evidence="2 3" key="2">
    <citation type="submission" date="2020-08" db="EMBL/GenBank/DDBJ databases">
        <title>Adhaeribacter dokdonensis sp. nov., isolated from the rhizosphere of Elymus tsukushiensis, a plant native to the Dokdo Islands, Republic of Korea.</title>
        <authorList>
            <person name="Ghim S.Y."/>
        </authorList>
    </citation>
    <scope>NUCLEOTIDE SEQUENCE [LARGE SCALE GENOMIC DNA]</scope>
    <source>
        <strain evidence="2 3">KUDC8001</strain>
    </source>
</reference>
<dbReference type="Proteomes" id="UP000514509">
    <property type="component" value="Chromosome"/>
</dbReference>
<evidence type="ECO:0000313" key="3">
    <source>
        <dbReference type="Proteomes" id="UP000514509"/>
    </source>
</evidence>
<evidence type="ECO:0000313" key="2">
    <source>
        <dbReference type="EMBL" id="QMU31139.1"/>
    </source>
</evidence>
<protein>
    <submittedName>
        <fullName evidence="2">Uncharacterized protein</fullName>
    </submittedName>
</protein>
<dbReference type="InterPro" id="IPR046732">
    <property type="entry name" value="DUF6624"/>
</dbReference>
<name>A0A7L7LFI1_9BACT</name>
<dbReference type="Pfam" id="PF20329">
    <property type="entry name" value="DUF6624"/>
    <property type="match status" value="1"/>
</dbReference>
<dbReference type="KEGG" id="add:HUW48_25325"/>
<feature type="chain" id="PRO_5029482064" evidence="1">
    <location>
        <begin position="22"/>
        <end position="219"/>
    </location>
</feature>
<accession>A0A7L7LFI1</accession>
<evidence type="ECO:0000256" key="1">
    <source>
        <dbReference type="SAM" id="SignalP"/>
    </source>
</evidence>
<organism evidence="2 3">
    <name type="scientific">Adhaeribacter radiodurans</name>
    <dbReference type="NCBI Taxonomy" id="2745197"/>
    <lineage>
        <taxon>Bacteria</taxon>
        <taxon>Pseudomonadati</taxon>
        <taxon>Bacteroidota</taxon>
        <taxon>Cytophagia</taxon>
        <taxon>Cytophagales</taxon>
        <taxon>Hymenobacteraceae</taxon>
        <taxon>Adhaeribacter</taxon>
    </lineage>
</organism>
<dbReference type="RefSeq" id="WP_182413578.1">
    <property type="nucleotide sequence ID" value="NZ_CP055153.1"/>
</dbReference>
<reference evidence="2 3" key="1">
    <citation type="submission" date="2020-06" db="EMBL/GenBank/DDBJ databases">
        <authorList>
            <person name="Hwang Y.J."/>
        </authorList>
    </citation>
    <scope>NUCLEOTIDE SEQUENCE [LARGE SCALE GENOMIC DNA]</scope>
    <source>
        <strain evidence="2 3">KUDC8001</strain>
    </source>
</reference>